<protein>
    <submittedName>
        <fullName evidence="3">D-amino-acid dehydrogenase</fullName>
    </submittedName>
</protein>
<feature type="domain" description="FAD dependent oxidoreductase" evidence="2">
    <location>
        <begin position="13"/>
        <end position="404"/>
    </location>
</feature>
<dbReference type="PANTHER" id="PTHR13847">
    <property type="entry name" value="SARCOSINE DEHYDROGENASE-RELATED"/>
    <property type="match status" value="1"/>
</dbReference>
<dbReference type="OrthoDB" id="9805337at2"/>
<dbReference type="RefSeq" id="WP_090617822.1">
    <property type="nucleotide sequence ID" value="NZ_CP067128.1"/>
</dbReference>
<dbReference type="GO" id="GO:0016491">
    <property type="term" value="F:oxidoreductase activity"/>
    <property type="evidence" value="ECO:0007669"/>
    <property type="project" value="UniProtKB-KW"/>
</dbReference>
<sequence length="432" mass="45393">MSSGKIAPGAGLVAVIGAGLVGLACARRLQRDGFDVALFDPGKPGAGASYGNAGLIAGSAVIPEASMETLCKLPGLLFGSTGPLSLKPSYLPRMAPFLWHFAKACRISQFDRISRAMAGLSLVGFDHWMTLLDDLPDARALFQRNGCLYIYLTDAERRAAEAHNEVRRARGMSLTDLSASEVANLVPSLARPVAGAMLAHEAGHVLGPGALSQALFDRFMADGGQFINAPVSEIIKSGNRVSQLRTASGQTYEVGHVVLAAGAHSSGLAAQLNCGAPIVGHRGYHLMIAQPGVETQLPMLVPALGIAVTPMQSGLRFAGLVEFADFDAPPSEKLFHQIQTAAKRLFPQLQVGASDRWMGCRPSLPDGVPILDRAPGLSNALLAFGHGQMGLTQAAVSGHVISDLMLGKPPRVDITPYGADRFSRHRSVADVA</sequence>
<evidence type="ECO:0000256" key="1">
    <source>
        <dbReference type="ARBA" id="ARBA00023002"/>
    </source>
</evidence>
<evidence type="ECO:0000313" key="4">
    <source>
        <dbReference type="Proteomes" id="UP000199054"/>
    </source>
</evidence>
<dbReference type="InterPro" id="IPR006076">
    <property type="entry name" value="FAD-dep_OxRdtase"/>
</dbReference>
<dbReference type="AlphaFoldDB" id="A0A1H8NZW9"/>
<reference evidence="3 4" key="1">
    <citation type="submission" date="2016-10" db="EMBL/GenBank/DDBJ databases">
        <authorList>
            <person name="de Groot N.N."/>
        </authorList>
    </citation>
    <scope>NUCLEOTIDE SEQUENCE [LARGE SCALE GENOMIC DNA]</scope>
    <source>
        <strain evidence="3 4">DSM 8512</strain>
    </source>
</reference>
<dbReference type="SUPFAM" id="SSF54373">
    <property type="entry name" value="FAD-linked reductases, C-terminal domain"/>
    <property type="match status" value="1"/>
</dbReference>
<gene>
    <name evidence="3" type="ORF">SAMN04489859_10757</name>
</gene>
<evidence type="ECO:0000313" key="3">
    <source>
        <dbReference type="EMBL" id="SEO35147.1"/>
    </source>
</evidence>
<dbReference type="Gene3D" id="3.30.9.10">
    <property type="entry name" value="D-Amino Acid Oxidase, subunit A, domain 2"/>
    <property type="match status" value="1"/>
</dbReference>
<accession>A0A1H8NZW9</accession>
<organism evidence="3 4">
    <name type="scientific">Paracoccus alcaliphilus</name>
    <dbReference type="NCBI Taxonomy" id="34002"/>
    <lineage>
        <taxon>Bacteria</taxon>
        <taxon>Pseudomonadati</taxon>
        <taxon>Pseudomonadota</taxon>
        <taxon>Alphaproteobacteria</taxon>
        <taxon>Rhodobacterales</taxon>
        <taxon>Paracoccaceae</taxon>
        <taxon>Paracoccus</taxon>
    </lineage>
</organism>
<evidence type="ECO:0000259" key="2">
    <source>
        <dbReference type="Pfam" id="PF01266"/>
    </source>
</evidence>
<proteinExistence type="predicted"/>
<keyword evidence="4" id="KW-1185">Reference proteome</keyword>
<name>A0A1H8NZW9_9RHOB</name>
<dbReference type="Pfam" id="PF01266">
    <property type="entry name" value="DAO"/>
    <property type="match status" value="1"/>
</dbReference>
<dbReference type="EMBL" id="FODE01000075">
    <property type="protein sequence ID" value="SEO35147.1"/>
    <property type="molecule type" value="Genomic_DNA"/>
</dbReference>
<dbReference type="Proteomes" id="UP000199054">
    <property type="component" value="Unassembled WGS sequence"/>
</dbReference>
<dbReference type="Gene3D" id="3.50.50.60">
    <property type="entry name" value="FAD/NAD(P)-binding domain"/>
    <property type="match status" value="2"/>
</dbReference>
<dbReference type="GO" id="GO:0005737">
    <property type="term" value="C:cytoplasm"/>
    <property type="evidence" value="ECO:0007669"/>
    <property type="project" value="TreeGrafter"/>
</dbReference>
<keyword evidence="1" id="KW-0560">Oxidoreductase</keyword>
<dbReference type="PANTHER" id="PTHR13847:SF289">
    <property type="entry name" value="GLYCINE OXIDASE"/>
    <property type="match status" value="1"/>
</dbReference>
<dbReference type="InterPro" id="IPR036188">
    <property type="entry name" value="FAD/NAD-bd_sf"/>
</dbReference>
<dbReference type="PROSITE" id="PS51257">
    <property type="entry name" value="PROKAR_LIPOPROTEIN"/>
    <property type="match status" value="1"/>
</dbReference>
<dbReference type="STRING" id="34002.SAMN04489859_10757"/>
<dbReference type="SUPFAM" id="SSF51905">
    <property type="entry name" value="FAD/NAD(P)-binding domain"/>
    <property type="match status" value="1"/>
</dbReference>